<keyword evidence="1" id="KW-0732">Signal</keyword>
<dbReference type="RefSeq" id="WP_238749334.1">
    <property type="nucleotide sequence ID" value="NZ_CAKLPZ010000001.1"/>
</dbReference>
<proteinExistence type="predicted"/>
<feature type="chain" id="PRO_5045547693" evidence="1">
    <location>
        <begin position="22"/>
        <end position="172"/>
    </location>
</feature>
<evidence type="ECO:0000313" key="3">
    <source>
        <dbReference type="Proteomes" id="UP000837803"/>
    </source>
</evidence>
<sequence>MHLLLLLVLCFSAAVPPPALVGPAPTHDYHVSKTNVRYVAERRQVQVEMHVFVDDLELAMQDAGAPALELGSEEEHPESERFLTAYLDKHFGIDWNGRPLPVQLVGWELEDDLHGLWIYLAADEVAPADAVRIQNSVLTEYYADQKNIVKVYADEARLGTLLMSRAQRQGSI</sequence>
<evidence type="ECO:0000256" key="1">
    <source>
        <dbReference type="SAM" id="SignalP"/>
    </source>
</evidence>
<protein>
    <submittedName>
        <fullName evidence="2">Uncharacterized protein</fullName>
    </submittedName>
</protein>
<keyword evidence="3" id="KW-1185">Reference proteome</keyword>
<reference evidence="2" key="1">
    <citation type="submission" date="2021-12" db="EMBL/GenBank/DDBJ databases">
        <authorList>
            <person name="Rodrigo-Torres L."/>
            <person name="Arahal R. D."/>
            <person name="Lucena T."/>
        </authorList>
    </citation>
    <scope>NUCLEOTIDE SEQUENCE</scope>
    <source>
        <strain evidence="2">CECT 8419</strain>
    </source>
</reference>
<dbReference type="EMBL" id="CAKLPZ010000001">
    <property type="protein sequence ID" value="CAH0999137.1"/>
    <property type="molecule type" value="Genomic_DNA"/>
</dbReference>
<dbReference type="InterPro" id="IPR046525">
    <property type="entry name" value="DUF6702"/>
</dbReference>
<feature type="signal peptide" evidence="1">
    <location>
        <begin position="1"/>
        <end position="21"/>
    </location>
</feature>
<accession>A0ABN8EZ92</accession>
<dbReference type="Pfam" id="PF20420">
    <property type="entry name" value="DUF6702"/>
    <property type="match status" value="1"/>
</dbReference>
<organism evidence="2 3">
    <name type="scientific">Neolewinella maritima</name>
    <dbReference type="NCBI Taxonomy" id="1383882"/>
    <lineage>
        <taxon>Bacteria</taxon>
        <taxon>Pseudomonadati</taxon>
        <taxon>Bacteroidota</taxon>
        <taxon>Saprospiria</taxon>
        <taxon>Saprospirales</taxon>
        <taxon>Lewinellaceae</taxon>
        <taxon>Neolewinella</taxon>
    </lineage>
</organism>
<gene>
    <name evidence="2" type="ORF">LEM8419_00433</name>
</gene>
<dbReference type="Proteomes" id="UP000837803">
    <property type="component" value="Unassembled WGS sequence"/>
</dbReference>
<name>A0ABN8EZ92_9BACT</name>
<evidence type="ECO:0000313" key="2">
    <source>
        <dbReference type="EMBL" id="CAH0999137.1"/>
    </source>
</evidence>
<comment type="caution">
    <text evidence="2">The sequence shown here is derived from an EMBL/GenBank/DDBJ whole genome shotgun (WGS) entry which is preliminary data.</text>
</comment>